<keyword evidence="5" id="KW-0694">RNA-binding</keyword>
<evidence type="ECO:0000256" key="5">
    <source>
        <dbReference type="HAMAP-Rule" id="MF_01302"/>
    </source>
</evidence>
<dbReference type="FunFam" id="3.30.1490.10:FF:000001">
    <property type="entry name" value="30S ribosomal protein S8"/>
    <property type="match status" value="1"/>
</dbReference>
<evidence type="ECO:0000256" key="4">
    <source>
        <dbReference type="ARBA" id="ARBA00035258"/>
    </source>
</evidence>
<dbReference type="NCBIfam" id="NF001109">
    <property type="entry name" value="PRK00136.1"/>
    <property type="match status" value="1"/>
</dbReference>
<dbReference type="GO" id="GO:0005840">
    <property type="term" value="C:ribosome"/>
    <property type="evidence" value="ECO:0007669"/>
    <property type="project" value="UniProtKB-KW"/>
</dbReference>
<dbReference type="GO" id="GO:1990904">
    <property type="term" value="C:ribonucleoprotein complex"/>
    <property type="evidence" value="ECO:0007669"/>
    <property type="project" value="UniProtKB-KW"/>
</dbReference>
<dbReference type="GO" id="GO:0006412">
    <property type="term" value="P:translation"/>
    <property type="evidence" value="ECO:0007669"/>
    <property type="project" value="UniProtKB-UniRule"/>
</dbReference>
<keyword evidence="8" id="KW-1185">Reference proteome</keyword>
<evidence type="ECO:0000256" key="3">
    <source>
        <dbReference type="ARBA" id="ARBA00023274"/>
    </source>
</evidence>
<evidence type="ECO:0000256" key="1">
    <source>
        <dbReference type="ARBA" id="ARBA00006471"/>
    </source>
</evidence>
<dbReference type="Gene3D" id="3.30.1490.10">
    <property type="match status" value="1"/>
</dbReference>
<dbReference type="InterPro" id="IPR000630">
    <property type="entry name" value="Ribosomal_uS8"/>
</dbReference>
<evidence type="ECO:0000313" key="8">
    <source>
        <dbReference type="Proteomes" id="UP000261764"/>
    </source>
</evidence>
<gene>
    <name evidence="5" type="primary">rpsH</name>
    <name evidence="7" type="ORF">MAMA39_00130</name>
</gene>
<dbReference type="KEGG" id="mamp:MAMA39_00130"/>
<reference evidence="7 8" key="1">
    <citation type="journal article" date="2015" name="Clin. Infect. Dis.">
        <title>Genomic Investigations unmask Mycoplasma amphoriforme, a new respiratory pathogen.</title>
        <authorList>
            <person name="Gillespie S.H."/>
            <person name="Ling C.L."/>
            <person name="Oravcova K."/>
            <person name="Pinheiro M."/>
            <person name="Wells L."/>
            <person name="Bryant J.M."/>
            <person name="McHugh T.D."/>
            <person name="Bebear C."/>
            <person name="Webster D."/>
            <person name="Harris S.R."/>
            <person name="Seth-Smith H.M."/>
            <person name="Thomson N.R."/>
        </authorList>
    </citation>
    <scope>NUCLEOTIDE SEQUENCE [LARGE SCALE GENOMIC DNA]</scope>
    <source>
        <strain evidence="7 8">A39</strain>
    </source>
</reference>
<evidence type="ECO:0000256" key="6">
    <source>
        <dbReference type="RuleBase" id="RU003660"/>
    </source>
</evidence>
<protein>
    <recommendedName>
        <fullName evidence="4 5">Small ribosomal subunit protein uS8</fullName>
    </recommendedName>
</protein>
<dbReference type="Gene3D" id="3.30.1370.30">
    <property type="match status" value="1"/>
</dbReference>
<dbReference type="InterPro" id="IPR035987">
    <property type="entry name" value="Ribosomal_uS8_sf"/>
</dbReference>
<comment type="subunit">
    <text evidence="5">Part of the 30S ribosomal subunit. Contacts proteins S5 and S12.</text>
</comment>
<sequence>MLHTDPVADLLSKINNANRAKLSDVKTQSSKLKLAILEILVKEGYLRQFELYENRKKTKAFVRIKLKYNDAKISSINGLKQISKPGLRVYASFEKLPRVLNGLGIAIISTSEGLMTDKIARMKKIGGEVLAYVW</sequence>
<dbReference type="GO" id="GO:0003735">
    <property type="term" value="F:structural constituent of ribosome"/>
    <property type="evidence" value="ECO:0007669"/>
    <property type="project" value="InterPro"/>
</dbReference>
<evidence type="ECO:0000256" key="2">
    <source>
        <dbReference type="ARBA" id="ARBA00022980"/>
    </source>
</evidence>
<dbReference type="GO" id="GO:0005737">
    <property type="term" value="C:cytoplasm"/>
    <property type="evidence" value="ECO:0007669"/>
    <property type="project" value="UniProtKB-ARBA"/>
</dbReference>
<comment type="similarity">
    <text evidence="1 5 6">Belongs to the universal ribosomal protein uS8 family.</text>
</comment>
<dbReference type="AlphaFoldDB" id="A0A292IHH2"/>
<dbReference type="PROSITE" id="PS00053">
    <property type="entry name" value="RIBOSOMAL_S8"/>
    <property type="match status" value="1"/>
</dbReference>
<dbReference type="SUPFAM" id="SSF56047">
    <property type="entry name" value="Ribosomal protein S8"/>
    <property type="match status" value="1"/>
</dbReference>
<keyword evidence="5" id="KW-0699">rRNA-binding</keyword>
<dbReference type="GO" id="GO:0019843">
    <property type="term" value="F:rRNA binding"/>
    <property type="evidence" value="ECO:0007669"/>
    <property type="project" value="UniProtKB-UniRule"/>
</dbReference>
<proteinExistence type="inferred from homology"/>
<dbReference type="InterPro" id="IPR047863">
    <property type="entry name" value="Ribosomal_uS8_CS"/>
</dbReference>
<keyword evidence="2 5" id="KW-0689">Ribosomal protein</keyword>
<dbReference type="HAMAP" id="MF_01302_B">
    <property type="entry name" value="Ribosomal_uS8_B"/>
    <property type="match status" value="1"/>
</dbReference>
<organism evidence="7 8">
    <name type="scientific">Mycoplasma amphoriforme A39</name>
    <dbReference type="NCBI Taxonomy" id="572419"/>
    <lineage>
        <taxon>Bacteria</taxon>
        <taxon>Bacillati</taxon>
        <taxon>Mycoplasmatota</taxon>
        <taxon>Mollicutes</taxon>
        <taxon>Mycoplasmataceae</taxon>
        <taxon>Mycoplasma</taxon>
    </lineage>
</organism>
<dbReference type="Pfam" id="PF00410">
    <property type="entry name" value="Ribosomal_S8"/>
    <property type="match status" value="1"/>
</dbReference>
<name>A0A292IHH2_9MOLU</name>
<keyword evidence="3 5" id="KW-0687">Ribonucleoprotein</keyword>
<dbReference type="PANTHER" id="PTHR11758">
    <property type="entry name" value="40S RIBOSOMAL PROTEIN S15A"/>
    <property type="match status" value="1"/>
</dbReference>
<accession>A0A292IHH2</accession>
<comment type="function">
    <text evidence="5">One of the primary rRNA binding proteins, it binds directly to 16S rRNA central domain where it helps coordinate assembly of the platform of the 30S subunit.</text>
</comment>
<dbReference type="Proteomes" id="UP000261764">
    <property type="component" value="Chromosome I"/>
</dbReference>
<evidence type="ECO:0000313" key="7">
    <source>
        <dbReference type="EMBL" id="CDN40138.1"/>
    </source>
</evidence>
<dbReference type="EMBL" id="HG937516">
    <property type="protein sequence ID" value="CDN40138.1"/>
    <property type="molecule type" value="Genomic_DNA"/>
</dbReference>